<feature type="region of interest" description="Disordered" evidence="7">
    <location>
        <begin position="888"/>
        <end position="907"/>
    </location>
</feature>
<feature type="region of interest" description="Disordered" evidence="7">
    <location>
        <begin position="851"/>
        <end position="880"/>
    </location>
</feature>
<dbReference type="Pfam" id="PF02042">
    <property type="entry name" value="RWP-RK"/>
    <property type="match status" value="1"/>
</dbReference>
<dbReference type="PROSITE" id="PS51519">
    <property type="entry name" value="RWP_RK"/>
    <property type="match status" value="1"/>
</dbReference>
<gene>
    <name evidence="9" type="ORF">DUNSADRAFT_3084</name>
</gene>
<feature type="region of interest" description="Disordered" evidence="7">
    <location>
        <begin position="462"/>
        <end position="484"/>
    </location>
</feature>
<dbReference type="Proteomes" id="UP000815325">
    <property type="component" value="Unassembled WGS sequence"/>
</dbReference>
<evidence type="ECO:0000313" key="9">
    <source>
        <dbReference type="EMBL" id="KAF5838287.1"/>
    </source>
</evidence>
<feature type="region of interest" description="Disordered" evidence="7">
    <location>
        <begin position="358"/>
        <end position="447"/>
    </location>
</feature>
<keyword evidence="2" id="KW-0805">Transcription regulation</keyword>
<organism evidence="9 10">
    <name type="scientific">Dunaliella salina</name>
    <name type="common">Green alga</name>
    <name type="synonym">Protococcus salinus</name>
    <dbReference type="NCBI Taxonomy" id="3046"/>
    <lineage>
        <taxon>Eukaryota</taxon>
        <taxon>Viridiplantae</taxon>
        <taxon>Chlorophyta</taxon>
        <taxon>core chlorophytes</taxon>
        <taxon>Chlorophyceae</taxon>
        <taxon>CS clade</taxon>
        <taxon>Chlamydomonadales</taxon>
        <taxon>Dunaliellaceae</taxon>
        <taxon>Dunaliella</taxon>
    </lineage>
</organism>
<feature type="compositionally biased region" description="Polar residues" evidence="7">
    <location>
        <begin position="643"/>
        <end position="657"/>
    </location>
</feature>
<feature type="region of interest" description="Disordered" evidence="7">
    <location>
        <begin position="631"/>
        <end position="667"/>
    </location>
</feature>
<feature type="compositionally biased region" description="Low complexity" evidence="7">
    <location>
        <begin position="371"/>
        <end position="387"/>
    </location>
</feature>
<sequence>MSTANQLRQSIDAALFSYPLMTSAPETGSGPPDVAAAGVHNSTCVQLTPSQFSSAAVKQEEEEEGGAMRPQQGACVKHEAIVKQEQEEVKQDEGEAAVMDRVPMRMGGTQARRPGLDVANHNNLCIDDLRPHFFKSREDAALCLRVSINSLKAACRRNGVDRWPYRKLLSLVNLTEAMKGKASEQEQAEMQAELAKVVANPNHEVNENTVKLKLANYKDRYRRRTKGGRERINPRCSRSKPRGGKNCGRVQKRTKRKCQPSTPSSSHSSDWDCASADPLTRNSSLTAPGWPPHDEDALAATRFFASSSPDSGSQERGVCHDLSSVDAQPTEHTHARTHFALNAGYSGVDATAYITSTSGSTDMRKKGGMAQHQHQQEQQQQQQQQQQWSRRLREQLGPARPPGPPSRMSSSQQVMERQGSGLDSCPPVLMSLAPGARAHPHHPQPLANVGAGLITAEQLHPQQDRAAPSRLRATPSARSSSTLIATDVAPPLPLQLPQPSQRLAAPLQQQQGSGSGSDRPAPLYYPPPTTQPYLSFDIGAGLGGTDYRNSSSLSPHVDCTGSAAALEYAQSTTGAAMLVGNLSEPQPPPVVGHTHVHLFNVPAAVRGTIQKQQQQQQQQEPLPRTLLHTQPAVPRVPPCEGQHQLQQRQPRAPTSQHPWADHTHRDPIDTTQAVSGAAWPHALPPLAAVSEEETAHACAETGRGDTQEMLPAPASIPTLPLSRGLASVEFHYNDANAGAHARHGDKGDVDDLGASHPRLGLLSQQLVQQPPPNVHTQQPLQKQEQPQHQQGQQLPDLGRHSLEHELHSGSNVPFLDLSMFMLQEDKEEGGQSQDCSMPSAMHASAARFTRLSDPRMASPPSVPMDTARIQSSSFPGNTHSLQNLADLASHHHHHHQQQQQQREEEGPQQLDDLLEALDGFEEPPGLSDFNSAPLPRLPSFDHDMEGYFDFVVRSGLW</sequence>
<feature type="compositionally biased region" description="Low complexity" evidence="7">
    <location>
        <begin position="777"/>
        <end position="794"/>
    </location>
</feature>
<evidence type="ECO:0000256" key="2">
    <source>
        <dbReference type="ARBA" id="ARBA00023015"/>
    </source>
</evidence>
<keyword evidence="4" id="KW-0238">DNA-binding</keyword>
<evidence type="ECO:0000256" key="4">
    <source>
        <dbReference type="ARBA" id="ARBA00023125"/>
    </source>
</evidence>
<protein>
    <recommendedName>
        <fullName evidence="8">RWP-RK domain-containing protein</fullName>
    </recommendedName>
</protein>
<feature type="region of interest" description="Disordered" evidence="7">
    <location>
        <begin position="503"/>
        <end position="530"/>
    </location>
</feature>
<dbReference type="InterPro" id="IPR044607">
    <property type="entry name" value="RKD-like"/>
</dbReference>
<feature type="region of interest" description="Disordered" evidence="7">
    <location>
        <begin position="769"/>
        <end position="794"/>
    </location>
</feature>
<dbReference type="EMBL" id="MU069584">
    <property type="protein sequence ID" value="KAF5838287.1"/>
    <property type="molecule type" value="Genomic_DNA"/>
</dbReference>
<proteinExistence type="predicted"/>
<keyword evidence="5" id="KW-0804">Transcription</keyword>
<keyword evidence="10" id="KW-1185">Reference proteome</keyword>
<evidence type="ECO:0000256" key="1">
    <source>
        <dbReference type="ARBA" id="ARBA00004049"/>
    </source>
</evidence>
<evidence type="ECO:0000256" key="3">
    <source>
        <dbReference type="ARBA" id="ARBA00023054"/>
    </source>
</evidence>
<dbReference type="PANTHER" id="PTHR46373:SF2">
    <property type="entry name" value="RWP-RK DOMAIN-CONTAINING PROTEIN"/>
    <property type="match status" value="1"/>
</dbReference>
<name>A0ABQ7GUJ9_DUNSA</name>
<evidence type="ECO:0000256" key="6">
    <source>
        <dbReference type="ARBA" id="ARBA00023242"/>
    </source>
</evidence>
<feature type="domain" description="RWP-RK" evidence="8">
    <location>
        <begin position="106"/>
        <end position="192"/>
    </location>
</feature>
<reference evidence="9" key="1">
    <citation type="submission" date="2017-08" db="EMBL/GenBank/DDBJ databases">
        <authorList>
            <person name="Polle J.E."/>
            <person name="Barry K."/>
            <person name="Cushman J."/>
            <person name="Schmutz J."/>
            <person name="Tran D."/>
            <person name="Hathwaick L.T."/>
            <person name="Yim W.C."/>
            <person name="Jenkins J."/>
            <person name="Mckie-Krisberg Z.M."/>
            <person name="Prochnik S."/>
            <person name="Lindquist E."/>
            <person name="Dockter R.B."/>
            <person name="Adam C."/>
            <person name="Molina H."/>
            <person name="Bunkerborg J."/>
            <person name="Jin E."/>
            <person name="Buchheim M."/>
            <person name="Magnuson J."/>
        </authorList>
    </citation>
    <scope>NUCLEOTIDE SEQUENCE</scope>
    <source>
        <strain evidence="9">CCAP 19/18</strain>
    </source>
</reference>
<evidence type="ECO:0000259" key="8">
    <source>
        <dbReference type="PROSITE" id="PS51519"/>
    </source>
</evidence>
<accession>A0ABQ7GUJ9</accession>
<evidence type="ECO:0000256" key="7">
    <source>
        <dbReference type="SAM" id="MobiDB-lite"/>
    </source>
</evidence>
<keyword evidence="6" id="KW-0539">Nucleus</keyword>
<dbReference type="PANTHER" id="PTHR46373">
    <property type="entry name" value="PROTEIN RKD4"/>
    <property type="match status" value="1"/>
</dbReference>
<feature type="compositionally biased region" description="Polar residues" evidence="7">
    <location>
        <begin position="868"/>
        <end position="880"/>
    </location>
</feature>
<feature type="region of interest" description="Disordered" evidence="7">
    <location>
        <begin position="217"/>
        <end position="275"/>
    </location>
</feature>
<keyword evidence="3" id="KW-0175">Coiled coil</keyword>
<evidence type="ECO:0000313" key="10">
    <source>
        <dbReference type="Proteomes" id="UP000815325"/>
    </source>
</evidence>
<comment type="caution">
    <text evidence="9">The sequence shown here is derived from an EMBL/GenBank/DDBJ whole genome shotgun (WGS) entry which is preliminary data.</text>
</comment>
<comment type="function">
    <text evidence="1">Putative transcription factor.</text>
</comment>
<evidence type="ECO:0000256" key="5">
    <source>
        <dbReference type="ARBA" id="ARBA00023163"/>
    </source>
</evidence>
<feature type="compositionally biased region" description="Low complexity" evidence="7">
    <location>
        <begin position="503"/>
        <end position="522"/>
    </location>
</feature>
<dbReference type="InterPro" id="IPR003035">
    <property type="entry name" value="RWP-RK_dom"/>
</dbReference>